<dbReference type="PANTHER" id="PTHR42648:SF31">
    <property type="entry name" value="RNA-DIRECTED DNA POLYMERASE"/>
    <property type="match status" value="1"/>
</dbReference>
<evidence type="ECO:0000259" key="2">
    <source>
        <dbReference type="Pfam" id="PF25597"/>
    </source>
</evidence>
<proteinExistence type="predicted"/>
<accession>A0AAV3REQ5</accession>
<feature type="region of interest" description="Disordered" evidence="1">
    <location>
        <begin position="200"/>
        <end position="225"/>
    </location>
</feature>
<feature type="domain" description="Retroviral polymerase SH3-like" evidence="2">
    <location>
        <begin position="58"/>
        <end position="118"/>
    </location>
</feature>
<name>A0AAV3REQ5_LITER</name>
<dbReference type="InterPro" id="IPR012337">
    <property type="entry name" value="RNaseH-like_sf"/>
</dbReference>
<gene>
    <name evidence="3" type="ORF">LIER_27242</name>
</gene>
<protein>
    <recommendedName>
        <fullName evidence="2">Retroviral polymerase SH3-like domain-containing protein</fullName>
    </recommendedName>
</protein>
<dbReference type="SUPFAM" id="SSF53098">
    <property type="entry name" value="Ribonuclease H-like"/>
    <property type="match status" value="1"/>
</dbReference>
<sequence>MRCLLFQACLPPVFWVQALHYIVFLINVLPSQQLKYKSPYEILHNKSPNLSHIKTFGCLCYPNIIKAPTPMFSPRALPCLFLGLSEAHKGFKCFNLENQRIIMSRDVTFQENIFPYTKFHTVFNVKSLLLFPPNFDFTSNPGEFCATKSTSSSTHPAVKSLLPSTIPFTLPPLLASTTHCVPTPFIAPAPPPITPPILSSTPTAPPILHPHSMQTRAKSGIHKPR</sequence>
<dbReference type="InterPro" id="IPR039537">
    <property type="entry name" value="Retrotran_Ty1/copia-like"/>
</dbReference>
<evidence type="ECO:0000313" key="4">
    <source>
        <dbReference type="Proteomes" id="UP001454036"/>
    </source>
</evidence>
<reference evidence="3 4" key="1">
    <citation type="submission" date="2024-01" db="EMBL/GenBank/DDBJ databases">
        <title>The complete chloroplast genome sequence of Lithospermum erythrorhizon: insights into the phylogenetic relationship among Boraginaceae species and the maternal lineages of purple gromwells.</title>
        <authorList>
            <person name="Okada T."/>
            <person name="Watanabe K."/>
        </authorList>
    </citation>
    <scope>NUCLEOTIDE SEQUENCE [LARGE SCALE GENOMIC DNA]</scope>
</reference>
<evidence type="ECO:0000313" key="3">
    <source>
        <dbReference type="EMBL" id="GAA0173676.1"/>
    </source>
</evidence>
<organism evidence="3 4">
    <name type="scientific">Lithospermum erythrorhizon</name>
    <name type="common">Purple gromwell</name>
    <name type="synonym">Lithospermum officinale var. erythrorhizon</name>
    <dbReference type="NCBI Taxonomy" id="34254"/>
    <lineage>
        <taxon>Eukaryota</taxon>
        <taxon>Viridiplantae</taxon>
        <taxon>Streptophyta</taxon>
        <taxon>Embryophyta</taxon>
        <taxon>Tracheophyta</taxon>
        <taxon>Spermatophyta</taxon>
        <taxon>Magnoliopsida</taxon>
        <taxon>eudicotyledons</taxon>
        <taxon>Gunneridae</taxon>
        <taxon>Pentapetalae</taxon>
        <taxon>asterids</taxon>
        <taxon>lamiids</taxon>
        <taxon>Boraginales</taxon>
        <taxon>Boraginaceae</taxon>
        <taxon>Boraginoideae</taxon>
        <taxon>Lithospermeae</taxon>
        <taxon>Lithospermum</taxon>
    </lineage>
</organism>
<dbReference type="InterPro" id="IPR057670">
    <property type="entry name" value="SH3_retrovirus"/>
</dbReference>
<dbReference type="AlphaFoldDB" id="A0AAV3REQ5"/>
<comment type="caution">
    <text evidence="3">The sequence shown here is derived from an EMBL/GenBank/DDBJ whole genome shotgun (WGS) entry which is preliminary data.</text>
</comment>
<dbReference type="Proteomes" id="UP001454036">
    <property type="component" value="Unassembled WGS sequence"/>
</dbReference>
<dbReference type="PANTHER" id="PTHR42648">
    <property type="entry name" value="TRANSPOSASE, PUTATIVE-RELATED"/>
    <property type="match status" value="1"/>
</dbReference>
<dbReference type="EMBL" id="BAABME010008715">
    <property type="protein sequence ID" value="GAA0173676.1"/>
    <property type="molecule type" value="Genomic_DNA"/>
</dbReference>
<keyword evidence="4" id="KW-1185">Reference proteome</keyword>
<evidence type="ECO:0000256" key="1">
    <source>
        <dbReference type="SAM" id="MobiDB-lite"/>
    </source>
</evidence>
<dbReference type="Pfam" id="PF25597">
    <property type="entry name" value="SH3_retrovirus"/>
    <property type="match status" value="1"/>
</dbReference>